<keyword evidence="1" id="KW-0472">Membrane</keyword>
<dbReference type="EMBL" id="JALPQF010000026">
    <property type="protein sequence ID" value="MCK8482250.1"/>
    <property type="molecule type" value="Genomic_DNA"/>
</dbReference>
<feature type="transmembrane region" description="Helical" evidence="1">
    <location>
        <begin position="107"/>
        <end position="127"/>
    </location>
</feature>
<sequence>MNAANFENIIYIISIGIPIALFVLFRNYLNDKRKYLPILVIALAIAILGIFLTLNQIGENGLFVFFIVPLLSIVSYRIMFYFFMKKLNREPIDTFGKKSKAMFWDRLFNIAFFPIGLFLPILFVFVLRSQIA</sequence>
<dbReference type="Proteomes" id="UP001203687">
    <property type="component" value="Unassembled WGS sequence"/>
</dbReference>
<organism evidence="2 3">
    <name type="scientific">Psychroserpens algicola</name>
    <dbReference type="NCBI Taxonomy" id="1719034"/>
    <lineage>
        <taxon>Bacteria</taxon>
        <taxon>Pseudomonadati</taxon>
        <taxon>Bacteroidota</taxon>
        <taxon>Flavobacteriia</taxon>
        <taxon>Flavobacteriales</taxon>
        <taxon>Flavobacteriaceae</taxon>
        <taxon>Psychroserpens</taxon>
    </lineage>
</organism>
<keyword evidence="1" id="KW-1133">Transmembrane helix</keyword>
<accession>A0ABT0HD24</accession>
<evidence type="ECO:0000313" key="2">
    <source>
        <dbReference type="EMBL" id="MCK8482250.1"/>
    </source>
</evidence>
<gene>
    <name evidence="2" type="ORF">MUY34_16595</name>
</gene>
<comment type="caution">
    <text evidence="2">The sequence shown here is derived from an EMBL/GenBank/DDBJ whole genome shotgun (WGS) entry which is preliminary data.</text>
</comment>
<feature type="transmembrane region" description="Helical" evidence="1">
    <location>
        <begin position="6"/>
        <end position="24"/>
    </location>
</feature>
<keyword evidence="3" id="KW-1185">Reference proteome</keyword>
<reference evidence="2" key="1">
    <citation type="submission" date="2022-04" db="EMBL/GenBank/DDBJ databases">
        <authorList>
            <person name="Ren T."/>
        </authorList>
    </citation>
    <scope>NUCLEOTIDE SEQUENCE</scope>
    <source>
        <strain evidence="2">F63249</strain>
    </source>
</reference>
<evidence type="ECO:0000256" key="1">
    <source>
        <dbReference type="SAM" id="Phobius"/>
    </source>
</evidence>
<proteinExistence type="predicted"/>
<feature type="transmembrane region" description="Helical" evidence="1">
    <location>
        <begin position="63"/>
        <end position="83"/>
    </location>
</feature>
<evidence type="ECO:0000313" key="3">
    <source>
        <dbReference type="Proteomes" id="UP001203687"/>
    </source>
</evidence>
<name>A0ABT0HD24_9FLAO</name>
<dbReference type="RefSeq" id="WP_248413970.1">
    <property type="nucleotide sequence ID" value="NZ_JALPQF010000026.1"/>
</dbReference>
<feature type="transmembrane region" description="Helical" evidence="1">
    <location>
        <begin position="36"/>
        <end position="57"/>
    </location>
</feature>
<protein>
    <submittedName>
        <fullName evidence="2">Uncharacterized protein</fullName>
    </submittedName>
</protein>
<keyword evidence="1" id="KW-0812">Transmembrane</keyword>